<feature type="region of interest" description="Disordered" evidence="1">
    <location>
        <begin position="1"/>
        <end position="72"/>
    </location>
</feature>
<evidence type="ECO:0000313" key="2">
    <source>
        <dbReference type="EMBL" id="JAU71300.1"/>
    </source>
</evidence>
<feature type="compositionally biased region" description="Low complexity" evidence="1">
    <location>
        <begin position="1"/>
        <end position="36"/>
    </location>
</feature>
<dbReference type="EMBL" id="GEVL01006041">
    <property type="protein sequence ID" value="JAU71300.1"/>
    <property type="molecule type" value="Transcribed_RNA"/>
</dbReference>
<dbReference type="AlphaFoldDB" id="A0A1J3HWS1"/>
<sequence>MRIESDQSSASQYDSYNTGSDESLPETSSSSSAKSGGRSGVAPPSGGDLSTTPAPSPIANIVVPSLMDSPDSVDHVPISVRRALLVPERTALPKGFEDLYSTEVGPSVPIVPSKRKEMADARKKGKAAGPKRGKAMNASRVLVGKKGRKATAPRSAPEKKNTQPPPRDLRKLGRTLCTEEDLREIRQYNSRASGLAIRLPEEDERPWKAPPGWFTAYKFWFSESQISFPLPKLLIAYCEEVGVAMSQLCPAAIRNIVGPLVLAAELDIDIDLRFFEAMSSITVNKRTPGTLYVSIRSKYGVITGHPSKTRNWLEEYFFVRVNEASVPDVRRPYRNEWSPTFGRRPSGAAMLVISSSCRSLSSDGCFFVQIVLLFGEFLHPTFPETLGGFLSSARGGGKTLIGRGLKGSGLASKRVRVSLFVFIPAELYHDSAPPFSFLAVRKTKGCCEDGKDLLEPAAIWEGGGERRGCAKSSERGSDRGGSDCYCALVCHDRRQGECCRGRRSFHRRLFRQLRGTGLYSR</sequence>
<feature type="compositionally biased region" description="Basic and acidic residues" evidence="1">
    <location>
        <begin position="156"/>
        <end position="170"/>
    </location>
</feature>
<feature type="compositionally biased region" description="Basic residues" evidence="1">
    <location>
        <begin position="123"/>
        <end position="134"/>
    </location>
</feature>
<name>A0A1J3HWS1_NOCCA</name>
<gene>
    <name evidence="2" type="ORF">LE_TR3781_c6_g1_i1_g.12525</name>
</gene>
<accession>A0A1J3HWS1</accession>
<organism evidence="2">
    <name type="scientific">Noccaea caerulescens</name>
    <name type="common">Alpine penny-cress</name>
    <name type="synonym">Thlaspi caerulescens</name>
    <dbReference type="NCBI Taxonomy" id="107243"/>
    <lineage>
        <taxon>Eukaryota</taxon>
        <taxon>Viridiplantae</taxon>
        <taxon>Streptophyta</taxon>
        <taxon>Embryophyta</taxon>
        <taxon>Tracheophyta</taxon>
        <taxon>Spermatophyta</taxon>
        <taxon>Magnoliopsida</taxon>
        <taxon>eudicotyledons</taxon>
        <taxon>Gunneridae</taxon>
        <taxon>Pentapetalae</taxon>
        <taxon>rosids</taxon>
        <taxon>malvids</taxon>
        <taxon>Brassicales</taxon>
        <taxon>Brassicaceae</taxon>
        <taxon>Coluteocarpeae</taxon>
        <taxon>Noccaea</taxon>
    </lineage>
</organism>
<feature type="region of interest" description="Disordered" evidence="1">
    <location>
        <begin position="114"/>
        <end position="170"/>
    </location>
</feature>
<evidence type="ECO:0000256" key="1">
    <source>
        <dbReference type="SAM" id="MobiDB-lite"/>
    </source>
</evidence>
<reference evidence="2" key="1">
    <citation type="submission" date="2016-07" db="EMBL/GenBank/DDBJ databases">
        <title>De novo transcriptome assembly of four accessions of the metal hyperaccumulator plant Noccaea caerulescens.</title>
        <authorList>
            <person name="Blande D."/>
            <person name="Halimaa P."/>
            <person name="Tervahauta A.I."/>
            <person name="Aarts M.G."/>
            <person name="Karenlampi S.O."/>
        </authorList>
    </citation>
    <scope>NUCLEOTIDE SEQUENCE</scope>
</reference>
<protein>
    <submittedName>
        <fullName evidence="2">Uncharacterized protein</fullName>
    </submittedName>
</protein>
<proteinExistence type="predicted"/>